<accession>A0A2V0PDG0</accession>
<feature type="transmembrane region" description="Helical" evidence="8">
    <location>
        <begin position="257"/>
        <end position="278"/>
    </location>
</feature>
<evidence type="ECO:0000256" key="1">
    <source>
        <dbReference type="ARBA" id="ARBA00004127"/>
    </source>
</evidence>
<comment type="similarity">
    <text evidence="2">Belongs to the nucleobase:cation symporter-2 (NCS2) (TC 2.A.40) family. Azg-like subfamily.</text>
</comment>
<evidence type="ECO:0000313" key="9">
    <source>
        <dbReference type="EMBL" id="GBF95930.1"/>
    </source>
</evidence>
<evidence type="ECO:0000313" key="10">
    <source>
        <dbReference type="Proteomes" id="UP000247498"/>
    </source>
</evidence>
<feature type="transmembrane region" description="Helical" evidence="8">
    <location>
        <begin position="332"/>
        <end position="353"/>
    </location>
</feature>
<feature type="transmembrane region" description="Helical" evidence="8">
    <location>
        <begin position="186"/>
        <end position="211"/>
    </location>
</feature>
<name>A0A2V0PDG0_9CHLO</name>
<feature type="transmembrane region" description="Helical" evidence="8">
    <location>
        <begin position="110"/>
        <end position="129"/>
    </location>
</feature>
<dbReference type="AlphaFoldDB" id="A0A2V0PDG0"/>
<dbReference type="PANTHER" id="PTHR43337:SF1">
    <property type="entry name" value="XANTHINE_URACIL PERMEASE C887.17-RELATED"/>
    <property type="match status" value="1"/>
</dbReference>
<evidence type="ECO:0000256" key="3">
    <source>
        <dbReference type="ARBA" id="ARBA00022448"/>
    </source>
</evidence>
<evidence type="ECO:0000256" key="5">
    <source>
        <dbReference type="ARBA" id="ARBA00022989"/>
    </source>
</evidence>
<dbReference type="InParanoid" id="A0A2V0PDG0"/>
<keyword evidence="10" id="KW-1185">Reference proteome</keyword>
<dbReference type="GO" id="GO:0012505">
    <property type="term" value="C:endomembrane system"/>
    <property type="evidence" value="ECO:0007669"/>
    <property type="project" value="UniProtKB-SubCell"/>
</dbReference>
<protein>
    <submittedName>
        <fullName evidence="9">Guanine permease</fullName>
    </submittedName>
</protein>
<feature type="transmembrane region" description="Helical" evidence="8">
    <location>
        <begin position="306"/>
        <end position="326"/>
    </location>
</feature>
<dbReference type="InterPro" id="IPR045018">
    <property type="entry name" value="Azg-like"/>
</dbReference>
<dbReference type="InterPro" id="IPR006043">
    <property type="entry name" value="NCS2"/>
</dbReference>
<comment type="subcellular location">
    <subcellularLocation>
        <location evidence="1">Endomembrane system</location>
        <topology evidence="1">Multi-pass membrane protein</topology>
    </subcellularLocation>
</comment>
<evidence type="ECO:0000256" key="7">
    <source>
        <dbReference type="SAM" id="MobiDB-lite"/>
    </source>
</evidence>
<proteinExistence type="inferred from homology"/>
<keyword evidence="4 8" id="KW-0812">Transmembrane</keyword>
<feature type="region of interest" description="Disordered" evidence="7">
    <location>
        <begin position="368"/>
        <end position="510"/>
    </location>
</feature>
<feature type="transmembrane region" description="Helical" evidence="8">
    <location>
        <begin position="73"/>
        <end position="90"/>
    </location>
</feature>
<gene>
    <name evidence="9" type="ORF">Rsub_08053</name>
</gene>
<dbReference type="Pfam" id="PF00860">
    <property type="entry name" value="Xan_ur_permease"/>
    <property type="match status" value="1"/>
</dbReference>
<evidence type="ECO:0000256" key="6">
    <source>
        <dbReference type="ARBA" id="ARBA00023136"/>
    </source>
</evidence>
<evidence type="ECO:0000256" key="8">
    <source>
        <dbReference type="SAM" id="Phobius"/>
    </source>
</evidence>
<dbReference type="GO" id="GO:0005886">
    <property type="term" value="C:plasma membrane"/>
    <property type="evidence" value="ECO:0007669"/>
    <property type="project" value="TreeGrafter"/>
</dbReference>
<feature type="transmembrane region" description="Helical" evidence="8">
    <location>
        <begin position="223"/>
        <end position="245"/>
    </location>
</feature>
<reference evidence="9 10" key="1">
    <citation type="journal article" date="2018" name="Sci. Rep.">
        <title>Raphidocelis subcapitata (=Pseudokirchneriella subcapitata) provides an insight into genome evolution and environmental adaptations in the Sphaeropleales.</title>
        <authorList>
            <person name="Suzuki S."/>
            <person name="Yamaguchi H."/>
            <person name="Nakajima N."/>
            <person name="Kawachi M."/>
        </authorList>
    </citation>
    <scope>NUCLEOTIDE SEQUENCE [LARGE SCALE GENOMIC DNA]</scope>
    <source>
        <strain evidence="9 10">NIES-35</strain>
    </source>
</reference>
<dbReference type="Proteomes" id="UP000247498">
    <property type="component" value="Unassembled WGS sequence"/>
</dbReference>
<dbReference type="PANTHER" id="PTHR43337">
    <property type="entry name" value="XANTHINE/URACIL PERMEASE C887.17-RELATED"/>
    <property type="match status" value="1"/>
</dbReference>
<evidence type="ECO:0000256" key="4">
    <source>
        <dbReference type="ARBA" id="ARBA00022692"/>
    </source>
</evidence>
<dbReference type="GO" id="GO:0005345">
    <property type="term" value="F:purine nucleobase transmembrane transporter activity"/>
    <property type="evidence" value="ECO:0007669"/>
    <property type="project" value="TreeGrafter"/>
</dbReference>
<feature type="compositionally biased region" description="Gly residues" evidence="7">
    <location>
        <begin position="497"/>
        <end position="510"/>
    </location>
</feature>
<keyword evidence="3" id="KW-0813">Transport</keyword>
<sequence length="510" mass="51385">MVGSLLVGLGCNMPFGVSPGMGLNAYLVYSQVLGANVPLDAALAAVAASAALVALLAAIHALRVILAVVPDSIKLATVVGMGLLLTFIGLQSADIVVADPETMVTVGDLFALKPSIAIAGLALITALSYRNVRGGIMIGILLAALAYFAAAGGWPTRFVDIPHLRIGSFDWRGLFVDPTPAAWSAVLAYTLVMVFDIGGAMFGLGNLAGLVKDGAIPGATRCYLAAAAATALGAVTGTTPVIIAAESAVGIKEGGRTGLVAVTISACFGLSVFFAPFLQSIPQVATAPVLVLVGAMMMGESDQIDWRNMLVAVPAFLTIVVQPFTFSIANGIYAGLVMSCLVYLLTGTFFEVARDMWAGVRGGGDLDGSAPALEEPSDAAGADPEAAAEAAAGKDDGLAAPLLGGSAGGSESDLSALHPPAARASDAISITQRRGSREGGAAGSLPRSHPYERGSFGMLINTHGSHQAPPHLAGSHQAGAALGMFGSPGHHQQQDPFGGGGGGAPHTGER</sequence>
<dbReference type="STRING" id="307507.A0A2V0PDG0"/>
<feature type="compositionally biased region" description="Low complexity" evidence="7">
    <location>
        <begin position="378"/>
        <end position="391"/>
    </location>
</feature>
<comment type="caution">
    <text evidence="9">The sequence shown here is derived from an EMBL/GenBank/DDBJ whole genome shotgun (WGS) entry which is preliminary data.</text>
</comment>
<evidence type="ECO:0000256" key="2">
    <source>
        <dbReference type="ARBA" id="ARBA00005697"/>
    </source>
</evidence>
<feature type="compositionally biased region" description="Low complexity" evidence="7">
    <location>
        <begin position="398"/>
        <end position="417"/>
    </location>
</feature>
<dbReference type="EMBL" id="BDRX01000072">
    <property type="protein sequence ID" value="GBF95930.1"/>
    <property type="molecule type" value="Genomic_DNA"/>
</dbReference>
<feature type="transmembrane region" description="Helical" evidence="8">
    <location>
        <begin position="136"/>
        <end position="154"/>
    </location>
</feature>
<keyword evidence="6 8" id="KW-0472">Membrane</keyword>
<keyword evidence="5 8" id="KW-1133">Transmembrane helix</keyword>
<dbReference type="OrthoDB" id="431212at2759"/>
<organism evidence="9 10">
    <name type="scientific">Raphidocelis subcapitata</name>
    <dbReference type="NCBI Taxonomy" id="307507"/>
    <lineage>
        <taxon>Eukaryota</taxon>
        <taxon>Viridiplantae</taxon>
        <taxon>Chlorophyta</taxon>
        <taxon>core chlorophytes</taxon>
        <taxon>Chlorophyceae</taxon>
        <taxon>CS clade</taxon>
        <taxon>Sphaeropleales</taxon>
        <taxon>Selenastraceae</taxon>
        <taxon>Raphidocelis</taxon>
    </lineage>
</organism>
<feature type="transmembrane region" description="Helical" evidence="8">
    <location>
        <begin position="43"/>
        <end position="66"/>
    </location>
</feature>